<evidence type="ECO:0000313" key="15">
    <source>
        <dbReference type="Proteomes" id="UP000272560"/>
    </source>
</evidence>
<evidence type="ECO:0000256" key="2">
    <source>
        <dbReference type="ARBA" id="ARBA00004613"/>
    </source>
</evidence>
<dbReference type="InterPro" id="IPR018077">
    <property type="entry name" value="Glyco_hydro_fam25_subgr"/>
</dbReference>
<feature type="compositionally biased region" description="Polar residues" evidence="13">
    <location>
        <begin position="1"/>
        <end position="25"/>
    </location>
</feature>
<dbReference type="AlphaFoldDB" id="A0A3A5MEW2"/>
<evidence type="ECO:0000256" key="6">
    <source>
        <dbReference type="ARBA" id="ARBA00022529"/>
    </source>
</evidence>
<evidence type="ECO:0000256" key="13">
    <source>
        <dbReference type="SAM" id="MobiDB-lite"/>
    </source>
</evidence>
<dbReference type="Proteomes" id="UP000272560">
    <property type="component" value="Unassembled WGS sequence"/>
</dbReference>
<dbReference type="GO" id="GO:0005576">
    <property type="term" value="C:extracellular region"/>
    <property type="evidence" value="ECO:0007669"/>
    <property type="project" value="UniProtKB-SubCell"/>
</dbReference>
<dbReference type="EC" id="3.2.1.17" evidence="4 12"/>
<accession>A0A3A5MEW2</accession>
<evidence type="ECO:0000256" key="4">
    <source>
        <dbReference type="ARBA" id="ARBA00012732"/>
    </source>
</evidence>
<keyword evidence="6" id="KW-0929">Antimicrobial</keyword>
<comment type="subcellular location">
    <subcellularLocation>
        <location evidence="2">Secreted</location>
    </subcellularLocation>
</comment>
<dbReference type="FunFam" id="3.20.20.80:FF:000060">
    <property type="entry name" value="Lysozyme M1"/>
    <property type="match status" value="1"/>
</dbReference>
<protein>
    <recommendedName>
        <fullName evidence="4 12">Lysozyme</fullName>
        <ecNumber evidence="4 12">3.2.1.17</ecNumber>
    </recommendedName>
</protein>
<keyword evidence="7" id="KW-0081">Bacteriolytic enzyme</keyword>
<gene>
    <name evidence="14" type="ORF">D6T63_05700</name>
</gene>
<evidence type="ECO:0000313" key="14">
    <source>
        <dbReference type="EMBL" id="RJT82255.1"/>
    </source>
</evidence>
<comment type="catalytic activity">
    <reaction evidence="1 12">
        <text>Hydrolysis of (1-&gt;4)-beta-linkages between N-acetylmuramic acid and N-acetyl-D-glucosamine residues in a peptidoglycan and between N-acetyl-D-glucosamine residues in chitodextrins.</text>
        <dbReference type="EC" id="3.2.1.17"/>
    </reaction>
</comment>
<dbReference type="CDD" id="cd06412">
    <property type="entry name" value="GH25_CH-type"/>
    <property type="match status" value="1"/>
</dbReference>
<name>A0A3A5MEW2_9MICC</name>
<dbReference type="GO" id="GO:0009253">
    <property type="term" value="P:peptidoglycan catabolic process"/>
    <property type="evidence" value="ECO:0007669"/>
    <property type="project" value="InterPro"/>
</dbReference>
<evidence type="ECO:0000256" key="12">
    <source>
        <dbReference type="RuleBase" id="RU361176"/>
    </source>
</evidence>
<organism evidence="14 15">
    <name type="scientific">Arthrobacter cheniae</name>
    <dbReference type="NCBI Taxonomy" id="1258888"/>
    <lineage>
        <taxon>Bacteria</taxon>
        <taxon>Bacillati</taxon>
        <taxon>Actinomycetota</taxon>
        <taxon>Actinomycetes</taxon>
        <taxon>Micrococcales</taxon>
        <taxon>Micrococcaceae</taxon>
        <taxon>Arthrobacter</taxon>
    </lineage>
</organism>
<reference evidence="14 15" key="1">
    <citation type="submission" date="2018-09" db="EMBL/GenBank/DDBJ databases">
        <title>Novel species of Arthrobacter.</title>
        <authorList>
            <person name="Liu Q."/>
            <person name="Xin Y.-H."/>
        </authorList>
    </citation>
    <scope>NUCLEOTIDE SEQUENCE [LARGE SCALE GENOMIC DNA]</scope>
    <source>
        <strain evidence="14 15">Hz2</strain>
    </source>
</reference>
<evidence type="ECO:0000256" key="9">
    <source>
        <dbReference type="ARBA" id="ARBA00023157"/>
    </source>
</evidence>
<dbReference type="GO" id="GO:0016998">
    <property type="term" value="P:cell wall macromolecule catabolic process"/>
    <property type="evidence" value="ECO:0007669"/>
    <property type="project" value="InterPro"/>
</dbReference>
<evidence type="ECO:0000256" key="3">
    <source>
        <dbReference type="ARBA" id="ARBA00010646"/>
    </source>
</evidence>
<feature type="non-terminal residue" evidence="14">
    <location>
        <position position="376"/>
    </location>
</feature>
<evidence type="ECO:0000256" key="1">
    <source>
        <dbReference type="ARBA" id="ARBA00000632"/>
    </source>
</evidence>
<dbReference type="Gene3D" id="3.20.20.80">
    <property type="entry name" value="Glycosidases"/>
    <property type="match status" value="1"/>
</dbReference>
<comment type="caution">
    <text evidence="14">The sequence shown here is derived from an EMBL/GenBank/DDBJ whole genome shotgun (WGS) entry which is preliminary data.</text>
</comment>
<comment type="similarity">
    <text evidence="3 12">Belongs to the glycosyl hydrolase 25 family.</text>
</comment>
<comment type="function">
    <text evidence="11">This enzyme has both lysozyme (acetylmuramidase) and diacetylmuramidase activities.</text>
</comment>
<dbReference type="SMART" id="SM00641">
    <property type="entry name" value="Glyco_25"/>
    <property type="match status" value="1"/>
</dbReference>
<evidence type="ECO:0000256" key="11">
    <source>
        <dbReference type="ARBA" id="ARBA00055588"/>
    </source>
</evidence>
<dbReference type="Pfam" id="PF01183">
    <property type="entry name" value="Glyco_hydro_25"/>
    <property type="match status" value="1"/>
</dbReference>
<feature type="region of interest" description="Disordered" evidence="13">
    <location>
        <begin position="91"/>
        <end position="113"/>
    </location>
</feature>
<keyword evidence="5" id="KW-0964">Secreted</keyword>
<dbReference type="SUPFAM" id="SSF51445">
    <property type="entry name" value="(Trans)glycosidases"/>
    <property type="match status" value="1"/>
</dbReference>
<dbReference type="GO" id="GO:0031640">
    <property type="term" value="P:killing of cells of another organism"/>
    <property type="evidence" value="ECO:0007669"/>
    <property type="project" value="UniProtKB-KW"/>
</dbReference>
<feature type="region of interest" description="Disordered" evidence="13">
    <location>
        <begin position="1"/>
        <end position="48"/>
    </location>
</feature>
<dbReference type="EMBL" id="QZVT01000002">
    <property type="protein sequence ID" value="RJT82255.1"/>
    <property type="molecule type" value="Genomic_DNA"/>
</dbReference>
<dbReference type="InterPro" id="IPR017853">
    <property type="entry name" value="GH"/>
</dbReference>
<dbReference type="PANTHER" id="PTHR34135:SF2">
    <property type="entry name" value="LYSOZYME"/>
    <property type="match status" value="1"/>
</dbReference>
<dbReference type="GO" id="GO:0003796">
    <property type="term" value="F:lysozyme activity"/>
    <property type="evidence" value="ECO:0007669"/>
    <property type="project" value="UniProtKB-EC"/>
</dbReference>
<sequence length="376" mass="40140">MLSPQLPGTPSTGSEGIDASTSASPDTVPYDQLIASPAKQSELAGPLGASLGQGLERIVENDDPQVPTDEENELLALIVEGKSIDEATDRISAEDEGGTNSASAARESPGQVSPAPFAAATNYWKPSGVLGVDVSSHQGTVDWAGAWSYGSRFAYVKATEGTYYKNEFFGGQYGGADNQGMLRGAYHFATPNTTSGSEQARFFVANGGGWSADGKTLPPLLDIEYNPYTSLGNVCYNMSPTQMVNWIRDFSNTMRTLTGRLPMIYSTADWWNTCTGRSTAFSDHPLHIASYSNYGPGTLAAGWNSYALWQYTSEGPVVGDWNQWPGDLNGLRTFATGSERAPAVVVPVDKSLKVFSPGDFNGDGRADMVTRRTDGT</sequence>
<keyword evidence="10 12" id="KW-0326">Glycosidase</keyword>
<evidence type="ECO:0000256" key="8">
    <source>
        <dbReference type="ARBA" id="ARBA00022801"/>
    </source>
</evidence>
<dbReference type="InterPro" id="IPR008270">
    <property type="entry name" value="Glyco_hydro_25_AS"/>
</dbReference>
<dbReference type="PROSITE" id="PS51904">
    <property type="entry name" value="GLYCOSYL_HYDROL_F25_2"/>
    <property type="match status" value="1"/>
</dbReference>
<dbReference type="InterPro" id="IPR002053">
    <property type="entry name" value="Glyco_hydro_25"/>
</dbReference>
<dbReference type="GO" id="GO:0042742">
    <property type="term" value="P:defense response to bacterium"/>
    <property type="evidence" value="ECO:0007669"/>
    <property type="project" value="UniProtKB-KW"/>
</dbReference>
<evidence type="ECO:0000256" key="7">
    <source>
        <dbReference type="ARBA" id="ARBA00022638"/>
    </source>
</evidence>
<evidence type="ECO:0000256" key="5">
    <source>
        <dbReference type="ARBA" id="ARBA00022525"/>
    </source>
</evidence>
<evidence type="ECO:0000256" key="10">
    <source>
        <dbReference type="ARBA" id="ARBA00023295"/>
    </source>
</evidence>
<dbReference type="PROSITE" id="PS00953">
    <property type="entry name" value="GLYCOSYL_HYDROL_F25_1"/>
    <property type="match status" value="1"/>
</dbReference>
<dbReference type="GO" id="GO:0016052">
    <property type="term" value="P:carbohydrate catabolic process"/>
    <property type="evidence" value="ECO:0007669"/>
    <property type="project" value="TreeGrafter"/>
</dbReference>
<keyword evidence="8 12" id="KW-0378">Hydrolase</keyword>
<keyword evidence="15" id="KW-1185">Reference proteome</keyword>
<keyword evidence="9" id="KW-1015">Disulfide bond</keyword>
<proteinExistence type="inferred from homology"/>
<dbReference type="PANTHER" id="PTHR34135">
    <property type="entry name" value="LYSOZYME"/>
    <property type="match status" value="1"/>
</dbReference>